<dbReference type="EMBL" id="QAOG01000001">
    <property type="protein sequence ID" value="PTQ62430.1"/>
    <property type="molecule type" value="Genomic_DNA"/>
</dbReference>
<dbReference type="Pfam" id="PF00563">
    <property type="entry name" value="EAL"/>
    <property type="match status" value="1"/>
</dbReference>
<reference evidence="6 7" key="1">
    <citation type="submission" date="2018-04" db="EMBL/GenBank/DDBJ databases">
        <title>Genomic Encyclopedia of Type Strains, Phase III (KMG-III): the genomes of soil and plant-associated and newly described type strains.</title>
        <authorList>
            <person name="Whitman W."/>
        </authorList>
    </citation>
    <scope>NUCLEOTIDE SEQUENCE [LARGE SCALE GENOMIC DNA]</scope>
    <source>
        <strain evidence="6 7">MA101b</strain>
    </source>
</reference>
<feature type="transmembrane region" description="Helical" evidence="2">
    <location>
        <begin position="124"/>
        <end position="143"/>
    </location>
</feature>
<evidence type="ECO:0000259" key="5">
    <source>
        <dbReference type="PROSITE" id="PS50887"/>
    </source>
</evidence>
<dbReference type="SUPFAM" id="SSF141371">
    <property type="entry name" value="PilZ domain-like"/>
    <property type="match status" value="1"/>
</dbReference>
<dbReference type="Gene3D" id="3.20.20.450">
    <property type="entry name" value="EAL domain"/>
    <property type="match status" value="1"/>
</dbReference>
<dbReference type="InterPro" id="IPR043128">
    <property type="entry name" value="Rev_trsase/Diguanyl_cyclase"/>
</dbReference>
<dbReference type="SMART" id="SM00052">
    <property type="entry name" value="EAL"/>
    <property type="match status" value="1"/>
</dbReference>
<dbReference type="PANTHER" id="PTHR44757:SF2">
    <property type="entry name" value="BIOFILM ARCHITECTURE MAINTENANCE PROTEIN MBAA"/>
    <property type="match status" value="1"/>
</dbReference>
<evidence type="ECO:0000313" key="7">
    <source>
        <dbReference type="Proteomes" id="UP000244189"/>
    </source>
</evidence>
<proteinExistence type="predicted"/>
<dbReference type="InterPro" id="IPR029787">
    <property type="entry name" value="Nucleotide_cyclase"/>
</dbReference>
<evidence type="ECO:0000259" key="4">
    <source>
        <dbReference type="PROSITE" id="PS50883"/>
    </source>
</evidence>
<dbReference type="InterPro" id="IPR001633">
    <property type="entry name" value="EAL_dom"/>
</dbReference>
<dbReference type="SUPFAM" id="SSF55073">
    <property type="entry name" value="Nucleotide cyclase"/>
    <property type="match status" value="1"/>
</dbReference>
<evidence type="ECO:0000313" key="6">
    <source>
        <dbReference type="EMBL" id="PTQ62430.1"/>
    </source>
</evidence>
<protein>
    <submittedName>
        <fullName evidence="6">Diguanylate cyclase/phosphodiesterase with PAS/PAC sensor(S)</fullName>
    </submittedName>
</protein>
<gene>
    <name evidence="6" type="ORF">C8J26_0710</name>
</gene>
<dbReference type="PANTHER" id="PTHR44757">
    <property type="entry name" value="DIGUANYLATE CYCLASE DGCP"/>
    <property type="match status" value="1"/>
</dbReference>
<feature type="transmembrane region" description="Helical" evidence="2">
    <location>
        <begin position="149"/>
        <end position="168"/>
    </location>
</feature>
<organism evidence="6 7">
    <name type="scientific">Sphingomonas aurantiaca</name>
    <dbReference type="NCBI Taxonomy" id="185949"/>
    <lineage>
        <taxon>Bacteria</taxon>
        <taxon>Pseudomonadati</taxon>
        <taxon>Pseudomonadota</taxon>
        <taxon>Alphaproteobacteria</taxon>
        <taxon>Sphingomonadales</taxon>
        <taxon>Sphingomonadaceae</taxon>
        <taxon>Sphingomonas</taxon>
    </lineage>
</organism>
<comment type="caution">
    <text evidence="6">The sequence shown here is derived from an EMBL/GenBank/DDBJ whole genome shotgun (WGS) entry which is preliminary data.</text>
</comment>
<keyword evidence="7" id="KW-1185">Reference proteome</keyword>
<name>A0A2T5GSX4_9SPHN</name>
<keyword evidence="2" id="KW-0472">Membrane</keyword>
<dbReference type="SUPFAM" id="SSF141868">
    <property type="entry name" value="EAL domain-like"/>
    <property type="match status" value="1"/>
</dbReference>
<dbReference type="InterPro" id="IPR052155">
    <property type="entry name" value="Biofilm_reg_signaling"/>
</dbReference>
<dbReference type="Proteomes" id="UP000244189">
    <property type="component" value="Unassembled WGS sequence"/>
</dbReference>
<dbReference type="InterPro" id="IPR000160">
    <property type="entry name" value="GGDEF_dom"/>
</dbReference>
<feature type="region of interest" description="Disordered" evidence="1">
    <location>
        <begin position="1"/>
        <end position="24"/>
    </location>
</feature>
<dbReference type="PROSITE" id="PS50887">
    <property type="entry name" value="GGDEF"/>
    <property type="match status" value="1"/>
</dbReference>
<dbReference type="InterPro" id="IPR035965">
    <property type="entry name" value="PAS-like_dom_sf"/>
</dbReference>
<dbReference type="Gene3D" id="3.30.70.270">
    <property type="match status" value="1"/>
</dbReference>
<evidence type="ECO:0000259" key="3">
    <source>
        <dbReference type="PROSITE" id="PS50113"/>
    </source>
</evidence>
<dbReference type="PROSITE" id="PS50113">
    <property type="entry name" value="PAC"/>
    <property type="match status" value="1"/>
</dbReference>
<dbReference type="Gene3D" id="3.30.450.20">
    <property type="entry name" value="PAS domain"/>
    <property type="match status" value="1"/>
</dbReference>
<dbReference type="SMART" id="SM00267">
    <property type="entry name" value="GGDEF"/>
    <property type="match status" value="1"/>
</dbReference>
<dbReference type="Pfam" id="PF00990">
    <property type="entry name" value="GGDEF"/>
    <property type="match status" value="1"/>
</dbReference>
<dbReference type="InterPro" id="IPR035919">
    <property type="entry name" value="EAL_sf"/>
</dbReference>
<sequence length="892" mass="95762">MYAPLPAADRRAQTRPPGGPDGQPHSLPLQGLFGLTENDRASVTELFVMKLAQVSVVWPFTLAIQLLTCSLLVALVLFDGTSTGERIIGIAVHTAILAVGSLLIFATVRLPAASALASYKRNRIVTLCAAAMAATLTSLLWAITTMPDGAIQLDSTIAVGGLIGVTAVSLHPIRAATLGFATGLVLALAVLAGPSVSVAIALAFLGCLIAATVSLARIDHARELDRETASNEGRIAVKMITEFEDHGAGWFWEADRQGRVTYLSDKVARDIMPSGTAVGQLLTDLFRMDSDAPGTERTLAFHISSRTSFAEYSVCAAAQQCERWWSISGRPVVDDLGRFQGFIGSGSDLTEQRKSEAEITRLALFDSLTGLANRQRMRISLEKTLAQNTGPYRATSLFLMDLDRFKAVNDTLGHPAGDALLQQVAQRLQRGVGDAGLVGRLGGDEFKVVLPGMGNRDALATLAKDLIASLSQPYFISGTAVTIGCSIGIAISPDDGETSETLVRNADLALYAAKGDGRGVHRFFSDEMLAGARTRKLLEDDLRVAVAEGAFHLCYQPVVSTKTVRIVGYEALIRWNHPTRGMVSPADFIPVAEECGLIEAIGEWVLRTACIEAARWPDGIRVAVNVSPIQFANPVLPAIVTSALAQSGIAPRRLELEITEGVFLDETRSSEQMFKALKGVGVRLALDDFGTGYSSLGYLRNAPFDKIKIDQSFVKGAAEPGNRNAAIIKAIVTLADTLGMETTAEGVEVQDEIDLLRDLGCSHIQGYVYGRPVRAEEAMRQLGVENGTATASGFKVSRAPRTKMLRSARIMIGGVRGDVRIRDISTSGAMVDGLRIDGDPYGVEMQIELLEDQLTPARVRWARDGKAGIEFHEAFNLDRLNHGQASRIRRAG</sequence>
<feature type="transmembrane region" description="Helical" evidence="2">
    <location>
        <begin position="56"/>
        <end position="78"/>
    </location>
</feature>
<dbReference type="NCBIfam" id="TIGR00254">
    <property type="entry name" value="GGDEF"/>
    <property type="match status" value="1"/>
</dbReference>
<dbReference type="AlphaFoldDB" id="A0A2T5GSX4"/>
<dbReference type="RefSeq" id="WP_244185136.1">
    <property type="nucleotide sequence ID" value="NZ_QAOG01000001.1"/>
</dbReference>
<keyword evidence="2" id="KW-0812">Transmembrane</keyword>
<accession>A0A2T5GSX4</accession>
<evidence type="ECO:0000256" key="2">
    <source>
        <dbReference type="SAM" id="Phobius"/>
    </source>
</evidence>
<keyword evidence="2" id="KW-1133">Transmembrane helix</keyword>
<feature type="transmembrane region" description="Helical" evidence="2">
    <location>
        <begin position="90"/>
        <end position="112"/>
    </location>
</feature>
<feature type="domain" description="PAC" evidence="3">
    <location>
        <begin position="308"/>
        <end position="361"/>
    </location>
</feature>
<evidence type="ECO:0000256" key="1">
    <source>
        <dbReference type="SAM" id="MobiDB-lite"/>
    </source>
</evidence>
<feature type="domain" description="EAL" evidence="4">
    <location>
        <begin position="535"/>
        <end position="786"/>
    </location>
</feature>
<dbReference type="CDD" id="cd01949">
    <property type="entry name" value="GGDEF"/>
    <property type="match status" value="1"/>
</dbReference>
<feature type="domain" description="GGDEF" evidence="5">
    <location>
        <begin position="393"/>
        <end position="526"/>
    </location>
</feature>
<dbReference type="InterPro" id="IPR000700">
    <property type="entry name" value="PAS-assoc_C"/>
</dbReference>
<dbReference type="CDD" id="cd01948">
    <property type="entry name" value="EAL"/>
    <property type="match status" value="1"/>
</dbReference>
<dbReference type="PROSITE" id="PS50883">
    <property type="entry name" value="EAL"/>
    <property type="match status" value="1"/>
</dbReference>
<dbReference type="SUPFAM" id="SSF55785">
    <property type="entry name" value="PYP-like sensor domain (PAS domain)"/>
    <property type="match status" value="1"/>
</dbReference>